<feature type="region of interest" description="Disordered" evidence="1">
    <location>
        <begin position="305"/>
        <end position="324"/>
    </location>
</feature>
<evidence type="ECO:0000313" key="3">
    <source>
        <dbReference type="EMBL" id="EFM65021.1"/>
    </source>
</evidence>
<proteinExistence type="predicted"/>
<name>E0E286_9FIRM</name>
<dbReference type="Gene3D" id="3.40.50.12090">
    <property type="match status" value="3"/>
</dbReference>
<evidence type="ECO:0000256" key="1">
    <source>
        <dbReference type="SAM" id="MobiDB-lite"/>
    </source>
</evidence>
<dbReference type="AlphaFoldDB" id="E0E286"/>
<gene>
    <name evidence="3" type="ORF">HMPREF0634_1417</name>
</gene>
<dbReference type="PANTHER" id="PTHR30032:SF8">
    <property type="entry name" value="GERMINATION-SPECIFIC N-ACETYLMURAMOYL-L-ALANINE AMIDASE"/>
    <property type="match status" value="1"/>
</dbReference>
<feature type="chain" id="PRO_5003133817" evidence="2">
    <location>
        <begin position="29"/>
        <end position="554"/>
    </location>
</feature>
<organism evidence="3 4">
    <name type="scientific">Peptostreptococcus stomatis DSM 17678</name>
    <dbReference type="NCBI Taxonomy" id="596315"/>
    <lineage>
        <taxon>Bacteria</taxon>
        <taxon>Bacillati</taxon>
        <taxon>Bacillota</taxon>
        <taxon>Clostridia</taxon>
        <taxon>Peptostreptococcales</taxon>
        <taxon>Peptostreptococcaceae</taxon>
        <taxon>Peptostreptococcus</taxon>
    </lineage>
</organism>
<reference evidence="3 4" key="1">
    <citation type="submission" date="2010-08" db="EMBL/GenBank/DDBJ databases">
        <authorList>
            <person name="Harkins D.M."/>
            <person name="Madupu R."/>
            <person name="Durkin A.S."/>
            <person name="Torralba M."/>
            <person name="Methe B."/>
            <person name="Sutton G.G."/>
            <person name="Nelson K.E."/>
        </authorList>
    </citation>
    <scope>NUCLEOTIDE SEQUENCE [LARGE SCALE GENOMIC DNA]</scope>
    <source>
        <strain evidence="3 4">DSM 17678</strain>
    </source>
</reference>
<keyword evidence="2" id="KW-0732">Signal</keyword>
<comment type="caution">
    <text evidence="3">The sequence shown here is derived from an EMBL/GenBank/DDBJ whole genome shotgun (WGS) entry which is preliminary data.</text>
</comment>
<accession>E0E286</accession>
<feature type="signal peptide" evidence="2">
    <location>
        <begin position="1"/>
        <end position="28"/>
    </location>
</feature>
<dbReference type="PANTHER" id="PTHR30032">
    <property type="entry name" value="N-ACETYLMURAMOYL-L-ALANINE AMIDASE-RELATED"/>
    <property type="match status" value="1"/>
</dbReference>
<dbReference type="Pfam" id="PF04122">
    <property type="entry name" value="CW_binding_2"/>
    <property type="match status" value="3"/>
</dbReference>
<sequence>MKIKQTKSIGIALAMAVVVGGITPGVYADTTTNKTEVERIGGADRTETSLKVLEKLGGVKKTYLVNGYQFSDALSIAPVAAANNEGIVLATKGNVDASLSKQGISEVTLVGGENSISSSVEKSLASKFKTNRIAGTDRYKTSEMIVESTGKKEVGVATGKDFPDALSSGAFLAKKNLPLLLVNGKTQTSLPQGLKGLYTFGGKSSVANDFGKRIAGTNRYETSEKIAEEFGKSDVVVLASGTNFADALAAAPLAKKMNAPIVLVKKDSLSENAKKLVKEAKKVYVVGGENTISNKLVDEIKTKDAADNTTSSGSSSGGGSSAPAVNKVEVKEIKILGEGVNGADGAYNVSMDAGKSLKLTTEVIDTKLQKLAGKDAEVEIAKIGDYPMGVEVKKADDGSITIEADKDLSKDATIKVELKSTKNPNVKAEITVTIKKVEAPKPKKDPQAKLEYSGGLYSTDSDWTNAVRTGKAIVKVTNASGQTTTLTHNPKGYEYGKNNIYYITNSFNQNFGCVVEGVAKGDIFTIEVEGYKTVKVISKSTYKSPTFENLTILD</sequence>
<dbReference type="EMBL" id="ADGQ01000032">
    <property type="protein sequence ID" value="EFM65021.1"/>
    <property type="molecule type" value="Genomic_DNA"/>
</dbReference>
<dbReference type="GeneID" id="84801535"/>
<dbReference type="RefSeq" id="WP_007788884.1">
    <property type="nucleotide sequence ID" value="NZ_ADGQ01000032.1"/>
</dbReference>
<dbReference type="eggNOG" id="COG2247">
    <property type="taxonomic scope" value="Bacteria"/>
</dbReference>
<dbReference type="InterPro" id="IPR007253">
    <property type="entry name" value="Cell_wall-bd_2"/>
</dbReference>
<keyword evidence="4" id="KW-1185">Reference proteome</keyword>
<dbReference type="STRING" id="596315.HMPREF0634_1417"/>
<protein>
    <submittedName>
        <fullName evidence="3">Prevent-host-death family protein</fullName>
    </submittedName>
</protein>
<evidence type="ECO:0000313" key="4">
    <source>
        <dbReference type="Proteomes" id="UP000003244"/>
    </source>
</evidence>
<evidence type="ECO:0000256" key="2">
    <source>
        <dbReference type="SAM" id="SignalP"/>
    </source>
</evidence>
<dbReference type="OrthoDB" id="1755946at2"/>
<dbReference type="Proteomes" id="UP000003244">
    <property type="component" value="Unassembled WGS sequence"/>
</dbReference>
<dbReference type="InterPro" id="IPR051922">
    <property type="entry name" value="Bact_Sporulation_Assoc"/>
</dbReference>